<feature type="domain" description="HMA" evidence="6">
    <location>
        <begin position="2"/>
        <end position="68"/>
    </location>
</feature>
<dbReference type="EMBL" id="MCIA01000006">
    <property type="protein sequence ID" value="RKD33627.1"/>
    <property type="molecule type" value="Genomic_DNA"/>
</dbReference>
<dbReference type="InterPro" id="IPR036163">
    <property type="entry name" value="HMA_dom_sf"/>
</dbReference>
<comment type="caution">
    <text evidence="7">The sequence shown here is derived from an EMBL/GenBank/DDBJ whole genome shotgun (WGS) entry which is preliminary data.</text>
</comment>
<dbReference type="PRINTS" id="PR00944">
    <property type="entry name" value="CUEXPORT"/>
</dbReference>
<keyword evidence="8" id="KW-1185">Reference proteome</keyword>
<evidence type="ECO:0000313" key="8">
    <source>
        <dbReference type="Proteomes" id="UP000284277"/>
    </source>
</evidence>
<dbReference type="CDD" id="cd00371">
    <property type="entry name" value="HMA"/>
    <property type="match status" value="1"/>
</dbReference>
<keyword evidence="3" id="KW-0479">Metal-binding</keyword>
<dbReference type="GO" id="GO:0005737">
    <property type="term" value="C:cytoplasm"/>
    <property type="evidence" value="ECO:0007669"/>
    <property type="project" value="UniProtKB-SubCell"/>
</dbReference>
<evidence type="ECO:0000313" key="7">
    <source>
        <dbReference type="EMBL" id="RKD33627.1"/>
    </source>
</evidence>
<keyword evidence="5" id="KW-0143">Chaperone</keyword>
<dbReference type="RefSeq" id="WP_120195681.1">
    <property type="nucleotide sequence ID" value="NZ_MCIA01000006.1"/>
</dbReference>
<accession>A0A419T7R1</accession>
<dbReference type="AlphaFoldDB" id="A0A419T7R1"/>
<evidence type="ECO:0000256" key="2">
    <source>
        <dbReference type="ARBA" id="ARBA00022490"/>
    </source>
</evidence>
<dbReference type="InterPro" id="IPR006121">
    <property type="entry name" value="HMA_dom"/>
</dbReference>
<dbReference type="NCBIfam" id="NF033795">
    <property type="entry name" value="chaper_CopZ_Bs"/>
    <property type="match status" value="1"/>
</dbReference>
<proteinExistence type="predicted"/>
<organism evidence="7 8">
    <name type="scientific">Lacrimispora algidixylanolytica</name>
    <dbReference type="NCBI Taxonomy" id="94868"/>
    <lineage>
        <taxon>Bacteria</taxon>
        <taxon>Bacillati</taxon>
        <taxon>Bacillota</taxon>
        <taxon>Clostridia</taxon>
        <taxon>Lachnospirales</taxon>
        <taxon>Lachnospiraceae</taxon>
        <taxon>Lacrimispora</taxon>
    </lineage>
</organism>
<protein>
    <submittedName>
        <fullName evidence="7">Copper-binding protein</fullName>
    </submittedName>
</protein>
<dbReference type="Proteomes" id="UP000284277">
    <property type="component" value="Unassembled WGS sequence"/>
</dbReference>
<dbReference type="InterPro" id="IPR006122">
    <property type="entry name" value="HMA_Cu_ion-bd"/>
</dbReference>
<gene>
    <name evidence="7" type="ORF">BET01_13925</name>
</gene>
<sequence length="69" mass="7391">MATTILKVEGMSCQHCVKAVTGAVGELEGVSSVSVDLEAKTVTVDHDPEKAPIEKIKFEIDDQGYDVVE</sequence>
<evidence type="ECO:0000256" key="1">
    <source>
        <dbReference type="ARBA" id="ARBA00004496"/>
    </source>
</evidence>
<comment type="subcellular location">
    <subcellularLocation>
        <location evidence="1">Cytoplasm</location>
    </subcellularLocation>
</comment>
<evidence type="ECO:0000259" key="6">
    <source>
        <dbReference type="PROSITE" id="PS50846"/>
    </source>
</evidence>
<evidence type="ECO:0000256" key="4">
    <source>
        <dbReference type="ARBA" id="ARBA00023008"/>
    </source>
</evidence>
<dbReference type="FunFam" id="3.30.70.100:FF:000001">
    <property type="entry name" value="ATPase copper transporting beta"/>
    <property type="match status" value="1"/>
</dbReference>
<dbReference type="GO" id="GO:0006825">
    <property type="term" value="P:copper ion transport"/>
    <property type="evidence" value="ECO:0007669"/>
    <property type="project" value="InterPro"/>
</dbReference>
<reference evidence="7 8" key="1">
    <citation type="submission" date="2016-08" db="EMBL/GenBank/DDBJ databases">
        <title>A new outlook on sporulation: Clostridium algidixylanolyticum.</title>
        <authorList>
            <person name="Poppleton D.I."/>
            <person name="Gribaldo S."/>
        </authorList>
    </citation>
    <scope>NUCLEOTIDE SEQUENCE [LARGE SCALE GENOMIC DNA]</scope>
    <source>
        <strain evidence="7 8">SPL73</strain>
    </source>
</reference>
<dbReference type="PROSITE" id="PS50846">
    <property type="entry name" value="HMA_2"/>
    <property type="match status" value="1"/>
</dbReference>
<dbReference type="Pfam" id="PF00403">
    <property type="entry name" value="HMA"/>
    <property type="match status" value="1"/>
</dbReference>
<keyword evidence="2" id="KW-0963">Cytoplasm</keyword>
<evidence type="ECO:0000256" key="5">
    <source>
        <dbReference type="ARBA" id="ARBA00023186"/>
    </source>
</evidence>
<dbReference type="OrthoDB" id="9813965at2"/>
<keyword evidence="4" id="KW-0186">Copper</keyword>
<evidence type="ECO:0000256" key="3">
    <source>
        <dbReference type="ARBA" id="ARBA00022723"/>
    </source>
</evidence>
<dbReference type="NCBIfam" id="TIGR00003">
    <property type="entry name" value="copper ion binding protein"/>
    <property type="match status" value="1"/>
</dbReference>
<dbReference type="Gene3D" id="3.30.70.100">
    <property type="match status" value="1"/>
</dbReference>
<dbReference type="InterPro" id="IPR049740">
    <property type="entry name" value="CopZ"/>
</dbReference>
<dbReference type="PROSITE" id="PS01047">
    <property type="entry name" value="HMA_1"/>
    <property type="match status" value="1"/>
</dbReference>
<dbReference type="GO" id="GO:0005507">
    <property type="term" value="F:copper ion binding"/>
    <property type="evidence" value="ECO:0007669"/>
    <property type="project" value="InterPro"/>
</dbReference>
<name>A0A419T7R1_9FIRM</name>
<dbReference type="InterPro" id="IPR000428">
    <property type="entry name" value="Cu-bd"/>
</dbReference>
<dbReference type="InterPro" id="IPR017969">
    <property type="entry name" value="Heavy-metal-associated_CS"/>
</dbReference>
<dbReference type="SUPFAM" id="SSF55008">
    <property type="entry name" value="HMA, heavy metal-associated domain"/>
    <property type="match status" value="1"/>
</dbReference>